<proteinExistence type="inferred from homology"/>
<keyword evidence="1" id="KW-0436">Ligase</keyword>
<dbReference type="GO" id="GO:0005524">
    <property type="term" value="F:ATP binding"/>
    <property type="evidence" value="ECO:0007669"/>
    <property type="project" value="UniProtKB-KW"/>
</dbReference>
<dbReference type="EMBL" id="WPAF01000021">
    <property type="protein sequence ID" value="KAF0133653.1"/>
    <property type="molecule type" value="Genomic_DNA"/>
</dbReference>
<reference evidence="2 3" key="1">
    <citation type="submission" date="2019-12" db="EMBL/GenBank/DDBJ databases">
        <authorList>
            <person name="Wolfe R."/>
            <person name="Danczak R."/>
            <person name="Wilkins M."/>
        </authorList>
    </citation>
    <scope>NUCLEOTIDE SEQUENCE [LARGE SCALE GENOMIC DNA]</scope>
    <source>
        <strain evidence="2">X2_MaxBin.013</strain>
    </source>
</reference>
<dbReference type="PANTHER" id="PTHR15004">
    <property type="entry name" value="GLUTAMYL-TRNA(GLN) AMIDOTRANSFERASE SUBUNIT C, MITOCHONDRIAL"/>
    <property type="match status" value="1"/>
</dbReference>
<dbReference type="Proteomes" id="UP000488506">
    <property type="component" value="Unassembled WGS sequence"/>
</dbReference>
<dbReference type="GO" id="GO:0016740">
    <property type="term" value="F:transferase activity"/>
    <property type="evidence" value="ECO:0007669"/>
    <property type="project" value="UniProtKB-KW"/>
</dbReference>
<protein>
    <recommendedName>
        <fullName evidence="1">Aspartyl/glutamyl-tRNA(Asn/Gln) amidotransferase subunit C</fullName>
        <shortName evidence="1">Asp/Glu-ADT subunit C</shortName>
        <ecNumber evidence="1">6.3.5.-</ecNumber>
    </recommendedName>
</protein>
<comment type="subunit">
    <text evidence="1">Heterotrimer of A, B and C subunits.</text>
</comment>
<gene>
    <name evidence="1" type="primary">gatC</name>
    <name evidence="2" type="ORF">FD145_1191</name>
</gene>
<evidence type="ECO:0000313" key="3">
    <source>
        <dbReference type="Proteomes" id="UP000488506"/>
    </source>
</evidence>
<keyword evidence="1" id="KW-0547">Nucleotide-binding</keyword>
<dbReference type="EC" id="6.3.5.-" evidence="1"/>
<evidence type="ECO:0000256" key="1">
    <source>
        <dbReference type="HAMAP-Rule" id="MF_00122"/>
    </source>
</evidence>
<keyword evidence="1" id="KW-0648">Protein biosynthesis</keyword>
<dbReference type="GO" id="GO:0006412">
    <property type="term" value="P:translation"/>
    <property type="evidence" value="ECO:0007669"/>
    <property type="project" value="UniProtKB-UniRule"/>
</dbReference>
<dbReference type="SUPFAM" id="SSF141000">
    <property type="entry name" value="Glu-tRNAGln amidotransferase C subunit"/>
    <property type="match status" value="1"/>
</dbReference>
<dbReference type="Pfam" id="PF02686">
    <property type="entry name" value="GatC"/>
    <property type="match status" value="1"/>
</dbReference>
<comment type="catalytic activity">
    <reaction evidence="1">
        <text>L-glutamyl-tRNA(Gln) + L-glutamine + ATP + H2O = L-glutaminyl-tRNA(Gln) + L-glutamate + ADP + phosphate + H(+)</text>
        <dbReference type="Rhea" id="RHEA:17521"/>
        <dbReference type="Rhea" id="RHEA-COMP:9681"/>
        <dbReference type="Rhea" id="RHEA-COMP:9684"/>
        <dbReference type="ChEBI" id="CHEBI:15377"/>
        <dbReference type="ChEBI" id="CHEBI:15378"/>
        <dbReference type="ChEBI" id="CHEBI:29985"/>
        <dbReference type="ChEBI" id="CHEBI:30616"/>
        <dbReference type="ChEBI" id="CHEBI:43474"/>
        <dbReference type="ChEBI" id="CHEBI:58359"/>
        <dbReference type="ChEBI" id="CHEBI:78520"/>
        <dbReference type="ChEBI" id="CHEBI:78521"/>
        <dbReference type="ChEBI" id="CHEBI:456216"/>
    </reaction>
</comment>
<dbReference type="GO" id="GO:0050567">
    <property type="term" value="F:glutaminyl-tRNA synthase (glutamine-hydrolyzing) activity"/>
    <property type="evidence" value="ECO:0007669"/>
    <property type="project" value="UniProtKB-UniRule"/>
</dbReference>
<dbReference type="InterPro" id="IPR036113">
    <property type="entry name" value="Asp/Glu-ADT_sf_sub_c"/>
</dbReference>
<accession>A0A833P2X7</accession>
<comment type="catalytic activity">
    <reaction evidence="1">
        <text>L-aspartyl-tRNA(Asn) + L-glutamine + ATP + H2O = L-asparaginyl-tRNA(Asn) + L-glutamate + ADP + phosphate + 2 H(+)</text>
        <dbReference type="Rhea" id="RHEA:14513"/>
        <dbReference type="Rhea" id="RHEA-COMP:9674"/>
        <dbReference type="Rhea" id="RHEA-COMP:9677"/>
        <dbReference type="ChEBI" id="CHEBI:15377"/>
        <dbReference type="ChEBI" id="CHEBI:15378"/>
        <dbReference type="ChEBI" id="CHEBI:29985"/>
        <dbReference type="ChEBI" id="CHEBI:30616"/>
        <dbReference type="ChEBI" id="CHEBI:43474"/>
        <dbReference type="ChEBI" id="CHEBI:58359"/>
        <dbReference type="ChEBI" id="CHEBI:78515"/>
        <dbReference type="ChEBI" id="CHEBI:78516"/>
        <dbReference type="ChEBI" id="CHEBI:456216"/>
    </reaction>
</comment>
<dbReference type="HAMAP" id="MF_00122">
    <property type="entry name" value="GatC"/>
    <property type="match status" value="1"/>
</dbReference>
<evidence type="ECO:0000313" key="2">
    <source>
        <dbReference type="EMBL" id="KAF0133653.1"/>
    </source>
</evidence>
<dbReference type="InterPro" id="IPR003837">
    <property type="entry name" value="GatC"/>
</dbReference>
<comment type="function">
    <text evidence="1">Allows the formation of correctly charged Asn-tRNA(Asn) or Gln-tRNA(Gln) through the transamidation of misacylated Asp-tRNA(Asn) or Glu-tRNA(Gln) in organisms which lack either or both of asparaginyl-tRNA or glutaminyl-tRNA synthetases. The reaction takes place in the presence of glutamine and ATP through an activated phospho-Asp-tRNA(Asn) or phospho-Glu-tRNA(Gln).</text>
</comment>
<dbReference type="PANTHER" id="PTHR15004:SF0">
    <property type="entry name" value="GLUTAMYL-TRNA(GLN) AMIDOTRANSFERASE SUBUNIT C, MITOCHONDRIAL"/>
    <property type="match status" value="1"/>
</dbReference>
<comment type="similarity">
    <text evidence="1">Belongs to the GatC family.</text>
</comment>
<sequence>MKIDVEHIARLARLGLTEQEKKLYGDQLSRILGHAEELNKLKTDNVAPTTHAIPMKNVFREDKAIPCEDTEAILRNAPAEESNMFLVPRIIE</sequence>
<keyword evidence="1" id="KW-0067">ATP-binding</keyword>
<keyword evidence="2" id="KW-0808">Transferase</keyword>
<dbReference type="AlphaFoldDB" id="A0A833P2X7"/>
<dbReference type="GO" id="GO:0070681">
    <property type="term" value="P:glutaminyl-tRNAGln biosynthesis via transamidation"/>
    <property type="evidence" value="ECO:0007669"/>
    <property type="project" value="TreeGrafter"/>
</dbReference>
<dbReference type="GO" id="GO:0006450">
    <property type="term" value="P:regulation of translational fidelity"/>
    <property type="evidence" value="ECO:0007669"/>
    <property type="project" value="InterPro"/>
</dbReference>
<dbReference type="Gene3D" id="1.10.20.60">
    <property type="entry name" value="Glu-tRNAGln amidotransferase C subunit, N-terminal domain"/>
    <property type="match status" value="1"/>
</dbReference>
<name>A0A833P2X7_UNCSA</name>
<organism evidence="2 3">
    <name type="scientific">Candidatus Saganbacteria bacterium</name>
    <dbReference type="NCBI Taxonomy" id="2575572"/>
    <lineage>
        <taxon>Bacteria</taxon>
        <taxon>Bacillati</taxon>
        <taxon>Saganbacteria</taxon>
    </lineage>
</organism>
<comment type="caution">
    <text evidence="2">The sequence shown here is derived from an EMBL/GenBank/DDBJ whole genome shotgun (WGS) entry which is preliminary data.</text>
</comment>
<dbReference type="NCBIfam" id="TIGR00135">
    <property type="entry name" value="gatC"/>
    <property type="match status" value="1"/>
</dbReference>